<organism evidence="1 2">
    <name type="scientific">Anoxybacterium hadale</name>
    <dbReference type="NCBI Taxonomy" id="3408580"/>
    <lineage>
        <taxon>Bacteria</taxon>
        <taxon>Bacillati</taxon>
        <taxon>Bacillota</taxon>
        <taxon>Clostridia</taxon>
        <taxon>Peptostreptococcales</taxon>
        <taxon>Anaerovoracaceae</taxon>
        <taxon>Anoxybacterium</taxon>
    </lineage>
</organism>
<reference evidence="1" key="1">
    <citation type="submission" date="2019-08" db="EMBL/GenBank/DDBJ databases">
        <title>Genome sequence of Clostridiales bacterium MT110.</title>
        <authorList>
            <person name="Cao J."/>
        </authorList>
    </citation>
    <scope>NUCLEOTIDE SEQUENCE</scope>
    <source>
        <strain evidence="1">MT110</strain>
    </source>
</reference>
<name>A0ACD1AAQ9_9FIRM</name>
<protein>
    <submittedName>
        <fullName evidence="1">4Fe-4S dicluster domain-containing protein</fullName>
    </submittedName>
</protein>
<accession>A0ACD1AAQ9</accession>
<dbReference type="Proteomes" id="UP000594014">
    <property type="component" value="Chromosome"/>
</dbReference>
<evidence type="ECO:0000313" key="2">
    <source>
        <dbReference type="Proteomes" id="UP000594014"/>
    </source>
</evidence>
<sequence length="68" mass="7531">MRMMKISIDKAYCKGCEICIKACPKSVFAMSEERQSFGSLIPYPAKAEKCVGCKLCEMLCPDGCINVE</sequence>
<gene>
    <name evidence="1" type="ORF">FRZ06_08895</name>
</gene>
<dbReference type="EMBL" id="CP042469">
    <property type="protein sequence ID" value="QOX63462.1"/>
    <property type="molecule type" value="Genomic_DNA"/>
</dbReference>
<evidence type="ECO:0000313" key="1">
    <source>
        <dbReference type="EMBL" id="QOX63462.1"/>
    </source>
</evidence>
<proteinExistence type="predicted"/>
<keyword evidence="2" id="KW-1185">Reference proteome</keyword>